<comment type="function">
    <text evidence="2">Antitoxin component of a type II toxin-antitoxin (TA) system.</text>
</comment>
<dbReference type="EMBL" id="JAUDCK010000004">
    <property type="protein sequence ID" value="MDM8195063.1"/>
    <property type="molecule type" value="Genomic_DNA"/>
</dbReference>
<name>A0ABT7UFZ1_9FIRM</name>
<comment type="similarity">
    <text evidence="1 2">Belongs to the phD/YefM antitoxin family.</text>
</comment>
<organism evidence="3 4">
    <name type="scientific">Massilimicrobiota timonensis</name>
    <dbReference type="NCBI Taxonomy" id="1776392"/>
    <lineage>
        <taxon>Bacteria</taxon>
        <taxon>Bacillati</taxon>
        <taxon>Bacillota</taxon>
        <taxon>Erysipelotrichia</taxon>
        <taxon>Erysipelotrichales</taxon>
        <taxon>Erysipelotrichaceae</taxon>
        <taxon>Massilimicrobiota</taxon>
    </lineage>
</organism>
<dbReference type="Pfam" id="PF02604">
    <property type="entry name" value="PhdYeFM_antitox"/>
    <property type="match status" value="1"/>
</dbReference>
<proteinExistence type="inferred from homology"/>
<dbReference type="RefSeq" id="WP_087297913.1">
    <property type="nucleotide sequence ID" value="NZ_JAUDCK010000004.1"/>
</dbReference>
<dbReference type="Proteomes" id="UP001529275">
    <property type="component" value="Unassembled WGS sequence"/>
</dbReference>
<keyword evidence="4" id="KW-1185">Reference proteome</keyword>
<dbReference type="Gene3D" id="3.40.1620.10">
    <property type="entry name" value="YefM-like domain"/>
    <property type="match status" value="1"/>
</dbReference>
<dbReference type="SUPFAM" id="SSF143120">
    <property type="entry name" value="YefM-like"/>
    <property type="match status" value="1"/>
</dbReference>
<evidence type="ECO:0000256" key="1">
    <source>
        <dbReference type="ARBA" id="ARBA00009981"/>
    </source>
</evidence>
<dbReference type="InterPro" id="IPR006442">
    <property type="entry name" value="Antitoxin_Phd/YefM"/>
</dbReference>
<reference evidence="3 4" key="2">
    <citation type="submission" date="2023-06" db="EMBL/GenBank/DDBJ databases">
        <authorList>
            <person name="Zeman M."/>
            <person name="Kubasova T."/>
            <person name="Jahodarova E."/>
            <person name="Nykrynova M."/>
            <person name="Rychlik I."/>
        </authorList>
    </citation>
    <scope>NUCLEOTIDE SEQUENCE [LARGE SCALE GENOMIC DNA]</scope>
    <source>
        <strain evidence="3 4">ET341</strain>
    </source>
</reference>
<sequence>MEHITIRPISDLRTKLTEISKEIHESNQPIYLTKNGYGDMVLMSMEAYQEMIENNEIYLKMKEAEIYAELNTKRLSHEEVFNNLHEFIDSL</sequence>
<accession>A0ABT7UFZ1</accession>
<protein>
    <recommendedName>
        <fullName evidence="2">Antitoxin</fullName>
    </recommendedName>
</protein>
<evidence type="ECO:0000313" key="3">
    <source>
        <dbReference type="EMBL" id="MDM8195063.1"/>
    </source>
</evidence>
<comment type="caution">
    <text evidence="3">The sequence shown here is derived from an EMBL/GenBank/DDBJ whole genome shotgun (WGS) entry which is preliminary data.</text>
</comment>
<dbReference type="InterPro" id="IPR036165">
    <property type="entry name" value="YefM-like_sf"/>
</dbReference>
<evidence type="ECO:0000256" key="2">
    <source>
        <dbReference type="RuleBase" id="RU362080"/>
    </source>
</evidence>
<gene>
    <name evidence="3" type="ORF">QUV98_01895</name>
</gene>
<reference evidence="4" key="1">
    <citation type="submission" date="2023-06" db="EMBL/GenBank/DDBJ databases">
        <title>Identification and characterization of horizontal gene transfer across gut microbiota members of farm animals based on homology search.</title>
        <authorList>
            <person name="Zeman M."/>
            <person name="Kubasova T."/>
            <person name="Jahodarova E."/>
            <person name="Nykrynova M."/>
            <person name="Rychlik I."/>
        </authorList>
    </citation>
    <scope>NUCLEOTIDE SEQUENCE [LARGE SCALE GENOMIC DNA]</scope>
    <source>
        <strain evidence="4">ET341</strain>
    </source>
</reference>
<evidence type="ECO:0000313" key="4">
    <source>
        <dbReference type="Proteomes" id="UP001529275"/>
    </source>
</evidence>